<evidence type="ECO:0000259" key="1">
    <source>
        <dbReference type="Pfam" id="PF13802"/>
    </source>
</evidence>
<dbReference type="EMBL" id="CP001098">
    <property type="protein sequence ID" value="ACL69703.1"/>
    <property type="molecule type" value="Genomic_DNA"/>
</dbReference>
<protein>
    <recommendedName>
        <fullName evidence="1">Glycoside hydrolase family 31 N-terminal domain-containing protein</fullName>
    </recommendedName>
</protein>
<gene>
    <name evidence="2" type="ordered locus">Hore_09470</name>
</gene>
<dbReference type="Proteomes" id="UP000000719">
    <property type="component" value="Chromosome"/>
</dbReference>
<dbReference type="HOGENOM" id="CLU_1710732_0_0_9"/>
<dbReference type="Gene3D" id="2.60.40.1760">
    <property type="entry name" value="glycosyl hydrolase (family 31)"/>
    <property type="match status" value="1"/>
</dbReference>
<dbReference type="RefSeq" id="WP_012635889.1">
    <property type="nucleotide sequence ID" value="NC_011899.1"/>
</dbReference>
<dbReference type="KEGG" id="hor:Hore_09470"/>
<evidence type="ECO:0000313" key="2">
    <source>
        <dbReference type="EMBL" id="ACL69703.1"/>
    </source>
</evidence>
<dbReference type="STRING" id="373903.Hore_09470"/>
<reference evidence="2 3" key="1">
    <citation type="journal article" date="2009" name="PLoS ONE">
        <title>Genome analysis of the anaerobic thermohalophilic bacterium Halothermothrix orenii.</title>
        <authorList>
            <person name="Mavromatis K."/>
            <person name="Ivanova N."/>
            <person name="Anderson I."/>
            <person name="Lykidis A."/>
            <person name="Hooper S.D."/>
            <person name="Sun H."/>
            <person name="Kunin V."/>
            <person name="Lapidus A."/>
            <person name="Hugenholtz P."/>
            <person name="Patel B."/>
            <person name="Kyrpides N.C."/>
        </authorList>
    </citation>
    <scope>NUCLEOTIDE SEQUENCE [LARGE SCALE GENOMIC DNA]</scope>
    <source>
        <strain evidence="3">H 168 / OCM 544 / DSM 9562</strain>
    </source>
</reference>
<dbReference type="SUPFAM" id="SSF74650">
    <property type="entry name" value="Galactose mutarotase-like"/>
    <property type="match status" value="1"/>
</dbReference>
<feature type="domain" description="Glycoside hydrolase family 31 N-terminal" evidence="1">
    <location>
        <begin position="4"/>
        <end position="152"/>
    </location>
</feature>
<dbReference type="eggNOG" id="COG1501">
    <property type="taxonomic scope" value="Bacteria"/>
</dbReference>
<name>B8CWN4_HALOH</name>
<accession>B8CWN4</accession>
<dbReference type="GO" id="GO:0003824">
    <property type="term" value="F:catalytic activity"/>
    <property type="evidence" value="ECO:0007669"/>
    <property type="project" value="InterPro"/>
</dbReference>
<proteinExistence type="predicted"/>
<dbReference type="Pfam" id="PF13802">
    <property type="entry name" value="Gal_mutarotas_2"/>
    <property type="match status" value="1"/>
</dbReference>
<keyword evidence="3" id="KW-1185">Reference proteome</keyword>
<dbReference type="GO" id="GO:0030246">
    <property type="term" value="F:carbohydrate binding"/>
    <property type="evidence" value="ECO:0007669"/>
    <property type="project" value="InterPro"/>
</dbReference>
<dbReference type="InterPro" id="IPR025887">
    <property type="entry name" value="Glyco_hydro_31_N_dom"/>
</dbReference>
<dbReference type="InterPro" id="IPR011013">
    <property type="entry name" value="Gal_mutarotase_sf_dom"/>
</dbReference>
<dbReference type="AlphaFoldDB" id="B8CWN4"/>
<organism evidence="2 3">
    <name type="scientific">Halothermothrix orenii (strain H 168 / OCM 544 / DSM 9562)</name>
    <dbReference type="NCBI Taxonomy" id="373903"/>
    <lineage>
        <taxon>Bacteria</taxon>
        <taxon>Bacillati</taxon>
        <taxon>Bacillota</taxon>
        <taxon>Clostridia</taxon>
        <taxon>Halanaerobiales</taxon>
        <taxon>Halothermotrichaceae</taxon>
        <taxon>Halothermothrix</taxon>
    </lineage>
</organism>
<sequence>MDNLVINLLDNGVINLKVLNNYDDNNRISIVKNKKVLKSFEVSNLKTVVEYEVDAENVLVINPDPLELKVHSKKYKNDIFATKLDFIFETEKETGLRFDYNEDEIVLGLGQDHMANLDNRNVQRVAWHQCNAYDRANNCTVPFYLSSRGYGFL</sequence>
<evidence type="ECO:0000313" key="3">
    <source>
        <dbReference type="Proteomes" id="UP000000719"/>
    </source>
</evidence>
<dbReference type="GO" id="GO:0005975">
    <property type="term" value="P:carbohydrate metabolic process"/>
    <property type="evidence" value="ECO:0007669"/>
    <property type="project" value="InterPro"/>
</dbReference>